<feature type="binding site" evidence="7">
    <location>
        <position position="82"/>
    </location>
    <ligand>
        <name>Mg(2+)</name>
        <dbReference type="ChEBI" id="CHEBI:18420"/>
        <label>1</label>
        <note>catalytic</note>
    </ligand>
</feature>
<comment type="cofactor">
    <cofactor evidence="2 7 8">
        <name>Mg(2+)</name>
        <dbReference type="ChEBI" id="CHEBI:18420"/>
    </cofactor>
</comment>
<evidence type="ECO:0000256" key="8">
    <source>
        <dbReference type="RuleBase" id="RU364068"/>
    </source>
</evidence>
<dbReference type="InterPro" id="IPR033942">
    <property type="entry name" value="IMPase"/>
</dbReference>
<dbReference type="PANTHER" id="PTHR20854">
    <property type="entry name" value="INOSITOL MONOPHOSPHATASE"/>
    <property type="match status" value="1"/>
</dbReference>
<sequence length="285" mass="29669">MEWTDPVDTTPAPDELLALEQLACDLATEAGRLIVDERPDRLGVAATKSTATDVVTVMDQRSEALLRTRLEQQRPDDGLLGEEGGSRQSRSGITWVVDPIDGTVNYLYGLPAYAVSVAACVGDVSVSGGWAPVAGAVVNPMTDELFHARLGGGAHLQHAGRSARLAVSGQTDLSLSLVGTGFGYDAAKRRKQAALVGELIDQVRDIRRAGSAALDLCSVGAGRLDAYYESGLNAWDQAAGRLVVTEAGGTVVGRSGGAPDSDLVLAGPQSLVDRLVPVVDARPLG</sequence>
<dbReference type="EMBL" id="JABENB010000001">
    <property type="protein sequence ID" value="NNG39880.1"/>
    <property type="molecule type" value="Genomic_DNA"/>
</dbReference>
<feature type="binding site" evidence="7">
    <location>
        <position position="236"/>
    </location>
    <ligand>
        <name>Mg(2+)</name>
        <dbReference type="ChEBI" id="CHEBI:18420"/>
        <label>1</label>
        <note>catalytic</note>
    </ligand>
</feature>
<evidence type="ECO:0000256" key="3">
    <source>
        <dbReference type="ARBA" id="ARBA00009759"/>
    </source>
</evidence>
<dbReference type="AlphaFoldDB" id="A0A849ANG5"/>
<evidence type="ECO:0000256" key="4">
    <source>
        <dbReference type="ARBA" id="ARBA00022723"/>
    </source>
</evidence>
<dbReference type="PROSITE" id="PS00629">
    <property type="entry name" value="IMP_1"/>
    <property type="match status" value="1"/>
</dbReference>
<evidence type="ECO:0000256" key="7">
    <source>
        <dbReference type="PIRSR" id="PIRSR600760-2"/>
    </source>
</evidence>
<evidence type="ECO:0000313" key="10">
    <source>
        <dbReference type="EMBL" id="NNG39880.1"/>
    </source>
</evidence>
<dbReference type="Proteomes" id="UP000557772">
    <property type="component" value="Unassembled WGS sequence"/>
</dbReference>
<gene>
    <name evidence="10" type="ORF">HJ588_11415</name>
</gene>
<comment type="catalytic activity">
    <reaction evidence="1 8">
        <text>a myo-inositol phosphate + H2O = myo-inositol + phosphate</text>
        <dbReference type="Rhea" id="RHEA:24056"/>
        <dbReference type="ChEBI" id="CHEBI:15377"/>
        <dbReference type="ChEBI" id="CHEBI:17268"/>
        <dbReference type="ChEBI" id="CHEBI:43474"/>
        <dbReference type="ChEBI" id="CHEBI:84139"/>
        <dbReference type="EC" id="3.1.3.25"/>
    </reaction>
</comment>
<dbReference type="GO" id="GO:0046854">
    <property type="term" value="P:phosphatidylinositol phosphate biosynthetic process"/>
    <property type="evidence" value="ECO:0007669"/>
    <property type="project" value="InterPro"/>
</dbReference>
<proteinExistence type="inferred from homology"/>
<dbReference type="GO" id="GO:0006020">
    <property type="term" value="P:inositol metabolic process"/>
    <property type="evidence" value="ECO:0007669"/>
    <property type="project" value="TreeGrafter"/>
</dbReference>
<evidence type="ECO:0000256" key="6">
    <source>
        <dbReference type="ARBA" id="ARBA00022842"/>
    </source>
</evidence>
<evidence type="ECO:0000256" key="5">
    <source>
        <dbReference type="ARBA" id="ARBA00022801"/>
    </source>
</evidence>
<dbReference type="Pfam" id="PF00459">
    <property type="entry name" value="Inositol_P"/>
    <property type="match status" value="1"/>
</dbReference>
<dbReference type="InterPro" id="IPR020550">
    <property type="entry name" value="Inositol_monophosphatase_CS"/>
</dbReference>
<keyword evidence="11" id="KW-1185">Reference proteome</keyword>
<evidence type="ECO:0000256" key="1">
    <source>
        <dbReference type="ARBA" id="ARBA00001033"/>
    </source>
</evidence>
<dbReference type="GO" id="GO:0046872">
    <property type="term" value="F:metal ion binding"/>
    <property type="evidence" value="ECO:0007669"/>
    <property type="project" value="UniProtKB-KW"/>
</dbReference>
<dbReference type="PROSITE" id="PS00630">
    <property type="entry name" value="IMP_2"/>
    <property type="match status" value="1"/>
</dbReference>
<keyword evidence="4 7" id="KW-0479">Metal-binding</keyword>
<feature type="binding site" evidence="7">
    <location>
        <position position="98"/>
    </location>
    <ligand>
        <name>Mg(2+)</name>
        <dbReference type="ChEBI" id="CHEBI:18420"/>
        <label>1</label>
        <note>catalytic</note>
    </ligand>
</feature>
<evidence type="ECO:0000256" key="9">
    <source>
        <dbReference type="SAM" id="MobiDB-lite"/>
    </source>
</evidence>
<comment type="caution">
    <text evidence="10">The sequence shown here is derived from an EMBL/GenBank/DDBJ whole genome shotgun (WGS) entry which is preliminary data.</text>
</comment>
<dbReference type="GO" id="GO:0008934">
    <property type="term" value="F:inositol monophosphate 1-phosphatase activity"/>
    <property type="evidence" value="ECO:0007669"/>
    <property type="project" value="InterPro"/>
</dbReference>
<dbReference type="InterPro" id="IPR020583">
    <property type="entry name" value="Inositol_monoP_metal-BS"/>
</dbReference>
<organism evidence="10 11">
    <name type="scientific">Flexivirga aerilata</name>
    <dbReference type="NCBI Taxonomy" id="1656889"/>
    <lineage>
        <taxon>Bacteria</taxon>
        <taxon>Bacillati</taxon>
        <taxon>Actinomycetota</taxon>
        <taxon>Actinomycetes</taxon>
        <taxon>Micrococcales</taxon>
        <taxon>Dermacoccaceae</taxon>
        <taxon>Flexivirga</taxon>
    </lineage>
</organism>
<evidence type="ECO:0000313" key="11">
    <source>
        <dbReference type="Proteomes" id="UP000557772"/>
    </source>
</evidence>
<dbReference type="Gene3D" id="3.30.540.10">
    <property type="entry name" value="Fructose-1,6-Bisphosphatase, subunit A, domain 1"/>
    <property type="match status" value="1"/>
</dbReference>
<dbReference type="Gene3D" id="3.40.190.80">
    <property type="match status" value="1"/>
</dbReference>
<dbReference type="PRINTS" id="PR00377">
    <property type="entry name" value="IMPHPHTASES"/>
</dbReference>
<comment type="similarity">
    <text evidence="3 8">Belongs to the inositol monophosphatase superfamily.</text>
</comment>
<keyword evidence="5 8" id="KW-0378">Hydrolase</keyword>
<dbReference type="InterPro" id="IPR000760">
    <property type="entry name" value="Inositol_monophosphatase-like"/>
</dbReference>
<name>A0A849ANG5_9MICO</name>
<reference evidence="10 11" key="1">
    <citation type="submission" date="2020-05" db="EMBL/GenBank/DDBJ databases">
        <title>Flexivirga sp. ID2601S isolated from air conditioner.</title>
        <authorList>
            <person name="Kim D.H."/>
        </authorList>
    </citation>
    <scope>NUCLEOTIDE SEQUENCE [LARGE SCALE GENOMIC DNA]</scope>
    <source>
        <strain evidence="10 11">ID2601S</strain>
    </source>
</reference>
<keyword evidence="6 7" id="KW-0460">Magnesium</keyword>
<dbReference type="CDD" id="cd01639">
    <property type="entry name" value="IMPase"/>
    <property type="match status" value="1"/>
</dbReference>
<feature type="binding site" evidence="7">
    <location>
        <position position="100"/>
    </location>
    <ligand>
        <name>Mg(2+)</name>
        <dbReference type="ChEBI" id="CHEBI:18420"/>
        <label>1</label>
        <note>catalytic</note>
    </ligand>
</feature>
<accession>A0A849ANG5</accession>
<dbReference type="SUPFAM" id="SSF56655">
    <property type="entry name" value="Carbohydrate phosphatase"/>
    <property type="match status" value="1"/>
</dbReference>
<dbReference type="EC" id="3.1.3.25" evidence="8"/>
<protein>
    <recommendedName>
        <fullName evidence="8">Inositol-1-monophosphatase</fullName>
        <ecNumber evidence="8">3.1.3.25</ecNumber>
    </recommendedName>
</protein>
<feature type="region of interest" description="Disordered" evidence="9">
    <location>
        <begin position="70"/>
        <end position="89"/>
    </location>
</feature>
<evidence type="ECO:0000256" key="2">
    <source>
        <dbReference type="ARBA" id="ARBA00001946"/>
    </source>
</evidence>
<feature type="binding site" evidence="7">
    <location>
        <position position="101"/>
    </location>
    <ligand>
        <name>Mg(2+)</name>
        <dbReference type="ChEBI" id="CHEBI:18420"/>
        <label>1</label>
        <note>catalytic</note>
    </ligand>
</feature>
<dbReference type="PANTHER" id="PTHR20854:SF4">
    <property type="entry name" value="INOSITOL-1-MONOPHOSPHATASE-RELATED"/>
    <property type="match status" value="1"/>
</dbReference>
<dbReference type="GO" id="GO:0007165">
    <property type="term" value="P:signal transduction"/>
    <property type="evidence" value="ECO:0007669"/>
    <property type="project" value="TreeGrafter"/>
</dbReference>